<sequence>MENSVQDLISIITPSFNSSKYISSAIQSVKAQTFQNWEMIIIDDCSSDETLEKVKSEMKHESRIKVIQLQKNMGPAYARNIGITAAKGNYISFLDSDDIWLPQKLEKQLMFMKKKHIAFSYTNYRIMNGNGDISTEVINIPPKTTYNNLLKNTAIGTLTVMLDIKEVGDVQMPLYRDCSEDFGLWLSILSKGIHAYGLNEELALYRKCENSLSSNKLKSAQKTWNTYRKVEKINFLSALWYFVHYSLNALKKHSKSSY</sequence>
<accession>A0A0M0G9X2</accession>
<protein>
    <submittedName>
        <fullName evidence="3">Glycosyl transferase</fullName>
    </submittedName>
</protein>
<dbReference type="Proteomes" id="UP000037109">
    <property type="component" value="Unassembled WGS sequence"/>
</dbReference>
<dbReference type="EMBL" id="LGUF01000007">
    <property type="protein sequence ID" value="KON86548.1"/>
    <property type="molecule type" value="Genomic_DNA"/>
</dbReference>
<evidence type="ECO:0000259" key="2">
    <source>
        <dbReference type="Pfam" id="PF00535"/>
    </source>
</evidence>
<evidence type="ECO:0000313" key="3">
    <source>
        <dbReference type="EMBL" id="KON86548.1"/>
    </source>
</evidence>
<proteinExistence type="inferred from homology"/>
<comment type="caution">
    <text evidence="3">The sequence shown here is derived from an EMBL/GenBank/DDBJ whole genome shotgun (WGS) entry which is preliminary data.</text>
</comment>
<dbReference type="STRING" id="1459.AF332_06715"/>
<name>A0A0M0G9X2_SPOGL</name>
<dbReference type="PANTHER" id="PTHR22916:SF3">
    <property type="entry name" value="UDP-GLCNAC:BETAGAL BETA-1,3-N-ACETYLGLUCOSAMINYLTRANSFERASE-LIKE PROTEIN 1"/>
    <property type="match status" value="1"/>
</dbReference>
<comment type="similarity">
    <text evidence="1">Belongs to the glycosyltransferase 2 family.</text>
</comment>
<dbReference type="PATRIC" id="fig|1459.3.peg.1429"/>
<gene>
    <name evidence="3" type="ORF">AF332_06715</name>
</gene>
<dbReference type="GO" id="GO:0016758">
    <property type="term" value="F:hexosyltransferase activity"/>
    <property type="evidence" value="ECO:0007669"/>
    <property type="project" value="UniProtKB-ARBA"/>
</dbReference>
<feature type="domain" description="Glycosyltransferase 2-like" evidence="2">
    <location>
        <begin position="10"/>
        <end position="150"/>
    </location>
</feature>
<dbReference type="InterPro" id="IPR029044">
    <property type="entry name" value="Nucleotide-diphossugar_trans"/>
</dbReference>
<dbReference type="SUPFAM" id="SSF53448">
    <property type="entry name" value="Nucleotide-diphospho-sugar transferases"/>
    <property type="match status" value="1"/>
</dbReference>
<dbReference type="Pfam" id="PF00535">
    <property type="entry name" value="Glycos_transf_2"/>
    <property type="match status" value="1"/>
</dbReference>
<evidence type="ECO:0000313" key="4">
    <source>
        <dbReference type="Proteomes" id="UP000037109"/>
    </source>
</evidence>
<reference evidence="4" key="1">
    <citation type="submission" date="2015-07" db="EMBL/GenBank/DDBJ databases">
        <title>Fjat-10036 dsm4.</title>
        <authorList>
            <person name="Liu B."/>
            <person name="Wang J."/>
            <person name="Zhu Y."/>
            <person name="Liu G."/>
            <person name="Chen Q."/>
            <person name="Chen Z."/>
            <person name="Lan J."/>
            <person name="Che J."/>
            <person name="Ge C."/>
            <person name="Shi H."/>
            <person name="Pan Z."/>
            <person name="Liu X."/>
        </authorList>
    </citation>
    <scope>NUCLEOTIDE SEQUENCE [LARGE SCALE GENOMIC DNA]</scope>
    <source>
        <strain evidence="4">DSM 4</strain>
    </source>
</reference>
<dbReference type="PANTHER" id="PTHR22916">
    <property type="entry name" value="GLYCOSYLTRANSFERASE"/>
    <property type="match status" value="1"/>
</dbReference>
<organism evidence="3 4">
    <name type="scientific">Sporosarcina globispora</name>
    <name type="common">Bacillus globisporus</name>
    <dbReference type="NCBI Taxonomy" id="1459"/>
    <lineage>
        <taxon>Bacteria</taxon>
        <taxon>Bacillati</taxon>
        <taxon>Bacillota</taxon>
        <taxon>Bacilli</taxon>
        <taxon>Bacillales</taxon>
        <taxon>Caryophanaceae</taxon>
        <taxon>Sporosarcina</taxon>
    </lineage>
</organism>
<dbReference type="CDD" id="cd00761">
    <property type="entry name" value="Glyco_tranf_GTA_type"/>
    <property type="match status" value="1"/>
</dbReference>
<keyword evidence="3" id="KW-0808">Transferase</keyword>
<dbReference type="RefSeq" id="WP_053433909.1">
    <property type="nucleotide sequence ID" value="NZ_LGUF01000007.1"/>
</dbReference>
<dbReference type="Gene3D" id="3.90.550.10">
    <property type="entry name" value="Spore Coat Polysaccharide Biosynthesis Protein SpsA, Chain A"/>
    <property type="match status" value="1"/>
</dbReference>
<dbReference type="AlphaFoldDB" id="A0A0M0G9X2"/>
<evidence type="ECO:0000256" key="1">
    <source>
        <dbReference type="ARBA" id="ARBA00006739"/>
    </source>
</evidence>
<keyword evidence="4" id="KW-1185">Reference proteome</keyword>
<dbReference type="InterPro" id="IPR001173">
    <property type="entry name" value="Glyco_trans_2-like"/>
</dbReference>
<dbReference type="OrthoDB" id="396512at2"/>
<dbReference type="FunFam" id="3.90.550.10:FF:000130">
    <property type="entry name" value="Family 2 glycosyl transferase"/>
    <property type="match status" value="1"/>
</dbReference>